<dbReference type="AlphaFoldDB" id="A0AAV2IQJ8"/>
<reference evidence="5 6" key="1">
    <citation type="submission" date="2024-04" db="EMBL/GenBank/DDBJ databases">
        <authorList>
            <consortium name="Genoscope - CEA"/>
            <person name="William W."/>
        </authorList>
    </citation>
    <scope>NUCLEOTIDE SEQUENCE [LARGE SCALE GENOMIC DNA]</scope>
</reference>
<dbReference type="PANTHER" id="PTHR14905">
    <property type="entry name" value="NG37"/>
    <property type="match status" value="1"/>
</dbReference>
<dbReference type="EMBL" id="CAXITT010000927">
    <property type="protein sequence ID" value="CAL1547241.1"/>
    <property type="molecule type" value="Genomic_DNA"/>
</dbReference>
<organism evidence="5 6">
    <name type="scientific">Lymnaea stagnalis</name>
    <name type="common">Great pond snail</name>
    <name type="synonym">Helix stagnalis</name>
    <dbReference type="NCBI Taxonomy" id="6523"/>
    <lineage>
        <taxon>Eukaryota</taxon>
        <taxon>Metazoa</taxon>
        <taxon>Spiralia</taxon>
        <taxon>Lophotrochozoa</taxon>
        <taxon>Mollusca</taxon>
        <taxon>Gastropoda</taxon>
        <taxon>Heterobranchia</taxon>
        <taxon>Euthyneura</taxon>
        <taxon>Panpulmonata</taxon>
        <taxon>Hygrophila</taxon>
        <taxon>Lymnaeoidea</taxon>
        <taxon>Lymnaeidae</taxon>
        <taxon>Lymnaea</taxon>
    </lineage>
</organism>
<keyword evidence="3" id="KW-0732">Signal</keyword>
<evidence type="ECO:0000259" key="4">
    <source>
        <dbReference type="Pfam" id="PF25106"/>
    </source>
</evidence>
<proteinExistence type="predicted"/>
<feature type="domain" description="Hemicentin-1-like von Willebrand factor A" evidence="4">
    <location>
        <begin position="26"/>
        <end position="83"/>
    </location>
</feature>
<evidence type="ECO:0000256" key="2">
    <source>
        <dbReference type="ARBA" id="ARBA00022525"/>
    </source>
</evidence>
<name>A0AAV2IQJ8_LYMST</name>
<protein>
    <recommendedName>
        <fullName evidence="4">Hemicentin-1-like von Willebrand factor A domain-containing protein</fullName>
    </recommendedName>
</protein>
<dbReference type="InterPro" id="IPR052577">
    <property type="entry name" value="VWA7"/>
</dbReference>
<dbReference type="SUPFAM" id="SSF53300">
    <property type="entry name" value="vWA-like"/>
    <property type="match status" value="1"/>
</dbReference>
<evidence type="ECO:0000256" key="1">
    <source>
        <dbReference type="ARBA" id="ARBA00004613"/>
    </source>
</evidence>
<sequence length="177" mass="19797">MAVLVLCLATPARAQEPLDPDSQGASLAFVFDITGSMYDDLVQVIKGAAEILQDALSRREKPLQNYVLVPFHDPGEVTQRKKTGCIIRQTRQVRWQEMEVVGPVLVTTDPEKFQAELRDLYVQGGGDCPEMSIGAIKKALEVSLPYSFIYVFTDARSKDYYLTEEVLALIQQKQSQV</sequence>
<dbReference type="InterPro" id="IPR056861">
    <property type="entry name" value="HMCN1-like_VWA"/>
</dbReference>
<dbReference type="InterPro" id="IPR036465">
    <property type="entry name" value="vWFA_dom_sf"/>
</dbReference>
<evidence type="ECO:0000313" key="6">
    <source>
        <dbReference type="Proteomes" id="UP001497497"/>
    </source>
</evidence>
<evidence type="ECO:0000256" key="3">
    <source>
        <dbReference type="ARBA" id="ARBA00022729"/>
    </source>
</evidence>
<dbReference type="Proteomes" id="UP001497497">
    <property type="component" value="Unassembled WGS sequence"/>
</dbReference>
<gene>
    <name evidence="5" type="ORF">GSLYS_00020566001</name>
</gene>
<feature type="non-terminal residue" evidence="5">
    <location>
        <position position="177"/>
    </location>
</feature>
<evidence type="ECO:0000313" key="5">
    <source>
        <dbReference type="EMBL" id="CAL1547241.1"/>
    </source>
</evidence>
<comment type="caution">
    <text evidence="5">The sequence shown here is derived from an EMBL/GenBank/DDBJ whole genome shotgun (WGS) entry which is preliminary data.</text>
</comment>
<dbReference type="Pfam" id="PF25106">
    <property type="entry name" value="VWA_4"/>
    <property type="match status" value="2"/>
</dbReference>
<accession>A0AAV2IQJ8</accession>
<dbReference type="PANTHER" id="PTHR14905:SF7">
    <property type="entry name" value="VON WILLEBRAND FACTOR A DOMAIN-CONTAINING PROTEIN 7"/>
    <property type="match status" value="1"/>
</dbReference>
<comment type="subcellular location">
    <subcellularLocation>
        <location evidence="1">Secreted</location>
    </subcellularLocation>
</comment>
<keyword evidence="6" id="KW-1185">Reference proteome</keyword>
<feature type="domain" description="Hemicentin-1-like von Willebrand factor A" evidence="4">
    <location>
        <begin position="101"/>
        <end position="177"/>
    </location>
</feature>
<dbReference type="Gene3D" id="3.40.50.410">
    <property type="entry name" value="von Willebrand factor, type A domain"/>
    <property type="match status" value="1"/>
</dbReference>
<keyword evidence="2" id="KW-0964">Secreted</keyword>